<comment type="caution">
    <text evidence="1">The sequence shown here is derived from an EMBL/GenBank/DDBJ whole genome shotgun (WGS) entry which is preliminary data.</text>
</comment>
<gene>
    <name evidence="1" type="ORF">HA41_17600</name>
</gene>
<keyword evidence="2" id="KW-1185">Reference proteome</keyword>
<dbReference type="OrthoDB" id="9128717at2"/>
<dbReference type="AlphaFoldDB" id="A0A1X1BRT9"/>
<accession>A0A1X1BRT9</accession>
<evidence type="ECO:0000313" key="1">
    <source>
        <dbReference type="EMBL" id="ORM50873.1"/>
    </source>
</evidence>
<dbReference type="Proteomes" id="UP000193933">
    <property type="component" value="Unassembled WGS sequence"/>
</dbReference>
<evidence type="ECO:0000313" key="2">
    <source>
        <dbReference type="Proteomes" id="UP000193933"/>
    </source>
</evidence>
<organism evidence="1 2">
    <name type="scientific">Pantoea conspicua</name>
    <dbReference type="NCBI Taxonomy" id="472705"/>
    <lineage>
        <taxon>Bacteria</taxon>
        <taxon>Pseudomonadati</taxon>
        <taxon>Pseudomonadota</taxon>
        <taxon>Gammaproteobacteria</taxon>
        <taxon>Enterobacterales</taxon>
        <taxon>Erwiniaceae</taxon>
        <taxon>Pantoea</taxon>
    </lineage>
</organism>
<proteinExistence type="predicted"/>
<protein>
    <submittedName>
        <fullName evidence="1">Uncharacterized protein</fullName>
    </submittedName>
</protein>
<sequence length="154" mass="16883">MSSEQPVPLINKTLSLDKLLRYASTAQLSELADIITDSGKGRLSLTESSKKNILAHKRCRTLHIISPDLAHEICAFGGNTVVNAFRPTSQPSYFTVATDVANKIGVRVPENSSICDVEELIIKKILATSLKGKSKEEIEALFNAHNCKLDSQQF</sequence>
<dbReference type="RefSeq" id="WP_094121908.1">
    <property type="nucleotide sequence ID" value="NZ_MLFN01000070.1"/>
</dbReference>
<name>A0A1X1BRT9_9GAMM</name>
<reference evidence="1 2" key="1">
    <citation type="journal article" date="2017" name="Antonie Van Leeuwenhoek">
        <title>Phylogenomic resolution of the bacterial genus Pantoea and its relationship with Erwinia and Tatumella.</title>
        <authorList>
            <person name="Palmer M."/>
            <person name="Steenkamp E.T."/>
            <person name="Coetzee M.P."/>
            <person name="Chan W.Y."/>
            <person name="van Zyl E."/>
            <person name="De Maayer P."/>
            <person name="Coutinho T.A."/>
            <person name="Blom J."/>
            <person name="Smits T.H."/>
            <person name="Duffy B."/>
            <person name="Venter S.N."/>
        </authorList>
    </citation>
    <scope>NUCLEOTIDE SEQUENCE [LARGE SCALE GENOMIC DNA]</scope>
    <source>
        <strain evidence="1 2">LMG 24534</strain>
    </source>
</reference>
<dbReference type="EMBL" id="MLFN01000070">
    <property type="protein sequence ID" value="ORM50873.1"/>
    <property type="molecule type" value="Genomic_DNA"/>
</dbReference>